<keyword evidence="2" id="KW-0812">Transmembrane</keyword>
<accession>A0A9D1K3W7</accession>
<evidence type="ECO:0000313" key="4">
    <source>
        <dbReference type="Proteomes" id="UP000824139"/>
    </source>
</evidence>
<protein>
    <submittedName>
        <fullName evidence="3">Uncharacterized protein</fullName>
    </submittedName>
</protein>
<feature type="coiled-coil region" evidence="1">
    <location>
        <begin position="47"/>
        <end position="74"/>
    </location>
</feature>
<dbReference type="Proteomes" id="UP000824139">
    <property type="component" value="Unassembled WGS sequence"/>
</dbReference>
<proteinExistence type="predicted"/>
<dbReference type="EMBL" id="DVJO01000054">
    <property type="protein sequence ID" value="HIS82478.1"/>
    <property type="molecule type" value="Genomic_DNA"/>
</dbReference>
<keyword evidence="2" id="KW-1133">Transmembrane helix</keyword>
<organism evidence="3 4">
    <name type="scientific">Candidatus Scatenecus faecavium</name>
    <dbReference type="NCBI Taxonomy" id="2840915"/>
    <lineage>
        <taxon>Bacteria</taxon>
        <taxon>Candidatus Scatenecus</taxon>
    </lineage>
</organism>
<keyword evidence="2" id="KW-0472">Membrane</keyword>
<evidence type="ECO:0000313" key="3">
    <source>
        <dbReference type="EMBL" id="HIS82478.1"/>
    </source>
</evidence>
<name>A0A9D1K3W7_9BACT</name>
<evidence type="ECO:0000256" key="1">
    <source>
        <dbReference type="SAM" id="Coils"/>
    </source>
</evidence>
<gene>
    <name evidence="3" type="ORF">IAD41_02585</name>
</gene>
<reference evidence="3" key="1">
    <citation type="submission" date="2020-10" db="EMBL/GenBank/DDBJ databases">
        <authorList>
            <person name="Gilroy R."/>
        </authorList>
    </citation>
    <scope>NUCLEOTIDE SEQUENCE</scope>
    <source>
        <strain evidence="3">CHK152-2994</strain>
    </source>
</reference>
<feature type="transmembrane region" description="Helical" evidence="2">
    <location>
        <begin position="21"/>
        <end position="40"/>
    </location>
</feature>
<sequence length="172" mass="19032">MNYDASINYLQRPTVSEKSKRIGATLLGGIAGMTCYYLPISRDTFVNEAYRVTRKNAENDIKALNLAADELSKNKLSNETKILLHRMGIAENIDAIKDKCKTIRESVTDGAAVKAMKKDFADNFKKYKKDASLMDTVTAKAMSNIKWNGFRWGMAIGAVLGGALSLIATKER</sequence>
<reference evidence="3" key="2">
    <citation type="journal article" date="2021" name="PeerJ">
        <title>Extensive microbial diversity within the chicken gut microbiome revealed by metagenomics and culture.</title>
        <authorList>
            <person name="Gilroy R."/>
            <person name="Ravi A."/>
            <person name="Getino M."/>
            <person name="Pursley I."/>
            <person name="Horton D.L."/>
            <person name="Alikhan N.F."/>
            <person name="Baker D."/>
            <person name="Gharbi K."/>
            <person name="Hall N."/>
            <person name="Watson M."/>
            <person name="Adriaenssens E.M."/>
            <person name="Foster-Nyarko E."/>
            <person name="Jarju S."/>
            <person name="Secka A."/>
            <person name="Antonio M."/>
            <person name="Oren A."/>
            <person name="Chaudhuri R.R."/>
            <person name="La Ragione R."/>
            <person name="Hildebrand F."/>
            <person name="Pallen M.J."/>
        </authorList>
    </citation>
    <scope>NUCLEOTIDE SEQUENCE</scope>
    <source>
        <strain evidence="3">CHK152-2994</strain>
    </source>
</reference>
<comment type="caution">
    <text evidence="3">The sequence shown here is derived from an EMBL/GenBank/DDBJ whole genome shotgun (WGS) entry which is preliminary data.</text>
</comment>
<keyword evidence="1" id="KW-0175">Coiled coil</keyword>
<feature type="transmembrane region" description="Helical" evidence="2">
    <location>
        <begin position="150"/>
        <end position="169"/>
    </location>
</feature>
<dbReference type="AlphaFoldDB" id="A0A9D1K3W7"/>
<evidence type="ECO:0000256" key="2">
    <source>
        <dbReference type="SAM" id="Phobius"/>
    </source>
</evidence>